<gene>
    <name evidence="5" type="ORF">A374_05471</name>
</gene>
<reference evidence="5 6" key="1">
    <citation type="journal article" date="2012" name="J. Bacteriol.">
        <title>Genome of Bacillus macauensis ZFHKF-1, a Long-Chain-Forming Bacterium.</title>
        <authorList>
            <person name="Cai L."/>
            <person name="Zhang T."/>
        </authorList>
    </citation>
    <scope>NUCLEOTIDE SEQUENCE [LARGE SCALE GENOMIC DNA]</scope>
    <source>
        <strain evidence="5 6">ZFHKF-1</strain>
    </source>
</reference>
<protein>
    <submittedName>
        <fullName evidence="5">Acetyltransferase</fullName>
    </submittedName>
</protein>
<comment type="similarity">
    <text evidence="3">Belongs to the acetyltransferase family. RimJ subfamily.</text>
</comment>
<evidence type="ECO:0000259" key="4">
    <source>
        <dbReference type="PROSITE" id="PS51186"/>
    </source>
</evidence>
<dbReference type="AlphaFoldDB" id="I8UHT0"/>
<organism evidence="5 6">
    <name type="scientific">Fictibacillus macauensis ZFHKF-1</name>
    <dbReference type="NCBI Taxonomy" id="1196324"/>
    <lineage>
        <taxon>Bacteria</taxon>
        <taxon>Bacillati</taxon>
        <taxon>Bacillota</taxon>
        <taxon>Bacilli</taxon>
        <taxon>Bacillales</taxon>
        <taxon>Fictibacillaceae</taxon>
        <taxon>Fictibacillus</taxon>
    </lineage>
</organism>
<dbReference type="PATRIC" id="fig|1196324.3.peg.1112"/>
<sequence>MGHSRVRLQEMTLADFPSVHAYASLPACATYQALGPNTEEETYAYIQQVVEEATYEPRSRFVYVICEGTTSVHGIGAVELQIKDPIQAVGEMGYIIHPHYWGRGYATEAAAQLLQIGYSFLRLQRIYATCHPGNKASSSVLEKLGFHYEALLPNHIKRMDGTCSSFLYSLLKEEWQALRGREKDLGFNASSVLSHLLELES</sequence>
<evidence type="ECO:0000313" key="6">
    <source>
        <dbReference type="Proteomes" id="UP000004080"/>
    </source>
</evidence>
<evidence type="ECO:0000313" key="5">
    <source>
        <dbReference type="EMBL" id="EIT86388.1"/>
    </source>
</evidence>
<name>I8UHT0_9BACL</name>
<feature type="domain" description="N-acetyltransferase" evidence="4">
    <location>
        <begin position="6"/>
        <end position="173"/>
    </location>
</feature>
<dbReference type="PROSITE" id="PS51186">
    <property type="entry name" value="GNAT"/>
    <property type="match status" value="1"/>
</dbReference>
<evidence type="ECO:0000256" key="1">
    <source>
        <dbReference type="ARBA" id="ARBA00022679"/>
    </source>
</evidence>
<dbReference type="eggNOG" id="COG1670">
    <property type="taxonomic scope" value="Bacteria"/>
</dbReference>
<dbReference type="InterPro" id="IPR016181">
    <property type="entry name" value="Acyl_CoA_acyltransferase"/>
</dbReference>
<dbReference type="STRING" id="1196324.A374_05471"/>
<dbReference type="InterPro" id="IPR051531">
    <property type="entry name" value="N-acetyltransferase"/>
</dbReference>
<dbReference type="RefSeq" id="WP_007201193.1">
    <property type="nucleotide sequence ID" value="NZ_AKKV01000021.1"/>
</dbReference>
<dbReference type="Pfam" id="PF13302">
    <property type="entry name" value="Acetyltransf_3"/>
    <property type="match status" value="1"/>
</dbReference>
<evidence type="ECO:0000256" key="3">
    <source>
        <dbReference type="ARBA" id="ARBA00038502"/>
    </source>
</evidence>
<dbReference type="OrthoDB" id="9785602at2"/>
<keyword evidence="6" id="KW-1185">Reference proteome</keyword>
<comment type="caution">
    <text evidence="5">The sequence shown here is derived from an EMBL/GenBank/DDBJ whole genome shotgun (WGS) entry which is preliminary data.</text>
</comment>
<dbReference type="SUPFAM" id="SSF55729">
    <property type="entry name" value="Acyl-CoA N-acyltransferases (Nat)"/>
    <property type="match status" value="1"/>
</dbReference>
<evidence type="ECO:0000256" key="2">
    <source>
        <dbReference type="ARBA" id="ARBA00023315"/>
    </source>
</evidence>
<dbReference type="InterPro" id="IPR000182">
    <property type="entry name" value="GNAT_dom"/>
</dbReference>
<accession>I8UHT0</accession>
<dbReference type="EMBL" id="AKKV01000021">
    <property type="protein sequence ID" value="EIT86388.1"/>
    <property type="molecule type" value="Genomic_DNA"/>
</dbReference>
<keyword evidence="1 5" id="KW-0808">Transferase</keyword>
<dbReference type="GO" id="GO:0016747">
    <property type="term" value="F:acyltransferase activity, transferring groups other than amino-acyl groups"/>
    <property type="evidence" value="ECO:0007669"/>
    <property type="project" value="InterPro"/>
</dbReference>
<dbReference type="PANTHER" id="PTHR43792:SF8">
    <property type="entry name" value="[RIBOSOMAL PROTEIN US5]-ALANINE N-ACETYLTRANSFERASE"/>
    <property type="match status" value="1"/>
</dbReference>
<proteinExistence type="inferred from homology"/>
<dbReference type="Gene3D" id="3.40.630.30">
    <property type="match status" value="1"/>
</dbReference>
<keyword evidence="2" id="KW-0012">Acyltransferase</keyword>
<dbReference type="Proteomes" id="UP000004080">
    <property type="component" value="Unassembled WGS sequence"/>
</dbReference>
<dbReference type="PANTHER" id="PTHR43792">
    <property type="entry name" value="GNAT FAMILY, PUTATIVE (AFU_ORTHOLOGUE AFUA_3G00765)-RELATED-RELATED"/>
    <property type="match status" value="1"/>
</dbReference>